<dbReference type="InterPro" id="IPR003362">
    <property type="entry name" value="Bact_transf"/>
</dbReference>
<dbReference type="PANTHER" id="PTHR30576">
    <property type="entry name" value="COLANIC BIOSYNTHESIS UDP-GLUCOSE LIPID CARRIER TRANSFERASE"/>
    <property type="match status" value="1"/>
</dbReference>
<evidence type="ECO:0000313" key="4">
    <source>
        <dbReference type="EMBL" id="RCR67655.1"/>
    </source>
</evidence>
<dbReference type="Pfam" id="PF02397">
    <property type="entry name" value="Bac_transf"/>
    <property type="match status" value="1"/>
</dbReference>
<proteinExistence type="inferred from homology"/>
<gene>
    <name evidence="4" type="ORF">DUE52_21370</name>
</gene>
<comment type="similarity">
    <text evidence="1">Belongs to the bacterial sugar transferase family.</text>
</comment>
<evidence type="ECO:0000259" key="3">
    <source>
        <dbReference type="Pfam" id="PF02397"/>
    </source>
</evidence>
<evidence type="ECO:0000313" key="5">
    <source>
        <dbReference type="Proteomes" id="UP000253383"/>
    </source>
</evidence>
<organism evidence="4 5">
    <name type="scientific">Larkinella punicea</name>
    <dbReference type="NCBI Taxonomy" id="2315727"/>
    <lineage>
        <taxon>Bacteria</taxon>
        <taxon>Pseudomonadati</taxon>
        <taxon>Bacteroidota</taxon>
        <taxon>Cytophagia</taxon>
        <taxon>Cytophagales</taxon>
        <taxon>Spirosomataceae</taxon>
        <taxon>Larkinella</taxon>
    </lineage>
</organism>
<comment type="caution">
    <text evidence="4">The sequence shown here is derived from an EMBL/GenBank/DDBJ whole genome shotgun (WGS) entry which is preliminary data.</text>
</comment>
<dbReference type="RefSeq" id="WP_114408087.1">
    <property type="nucleotide sequence ID" value="NZ_QOWE01000018.1"/>
</dbReference>
<reference evidence="4 5" key="1">
    <citation type="submission" date="2018-07" db="EMBL/GenBank/DDBJ databases">
        <title>Genome analysis of Larkinella rosea.</title>
        <authorList>
            <person name="Zhou Z."/>
            <person name="Wang G."/>
        </authorList>
    </citation>
    <scope>NUCLEOTIDE SEQUENCE [LARGE SCALE GENOMIC DNA]</scope>
    <source>
        <strain evidence="5">zzj9</strain>
    </source>
</reference>
<dbReference type="GO" id="GO:0016780">
    <property type="term" value="F:phosphotransferase activity, for other substituted phosphate groups"/>
    <property type="evidence" value="ECO:0007669"/>
    <property type="project" value="TreeGrafter"/>
</dbReference>
<name>A0A368JK40_9BACT</name>
<accession>A0A368JK40</accession>
<feature type="domain" description="Bacterial sugar transferase" evidence="3">
    <location>
        <begin position="31"/>
        <end position="210"/>
    </location>
</feature>
<keyword evidence="2" id="KW-0812">Transmembrane</keyword>
<dbReference type="EMBL" id="QOWE01000018">
    <property type="protein sequence ID" value="RCR67655.1"/>
    <property type="molecule type" value="Genomic_DNA"/>
</dbReference>
<evidence type="ECO:0000256" key="1">
    <source>
        <dbReference type="ARBA" id="ARBA00006464"/>
    </source>
</evidence>
<keyword evidence="4" id="KW-0808">Transferase</keyword>
<dbReference type="OrthoDB" id="9774190at2"/>
<dbReference type="PANTHER" id="PTHR30576:SF0">
    <property type="entry name" value="UNDECAPRENYL-PHOSPHATE N-ACETYLGALACTOSAMINYL 1-PHOSPHATE TRANSFERASE-RELATED"/>
    <property type="match status" value="1"/>
</dbReference>
<dbReference type="AlphaFoldDB" id="A0A368JK40"/>
<keyword evidence="2" id="KW-1133">Transmembrane helix</keyword>
<sequence>MISLVSRVYSLPSRAAGRRKGTPRVYARFGKRLFDLFFAGLLTALVLIWLVPLIALAISLTSPGPVIFAQLRTGRNGRPFRCLKFRTTVYHPRKKYHATHQQQADVTPVGRFLRGSRLEEVPIFFNVLLGDMSLVGPRPHTLQYDAQYWTVPGYRERQTMRPGLTGLVQTRLDTAATPGLIQLPYAFRYDRWYARQHSLWLDFKICWWAIAGRAKALS</sequence>
<keyword evidence="2" id="KW-0472">Membrane</keyword>
<evidence type="ECO:0000256" key="2">
    <source>
        <dbReference type="SAM" id="Phobius"/>
    </source>
</evidence>
<feature type="transmembrane region" description="Helical" evidence="2">
    <location>
        <begin position="33"/>
        <end position="58"/>
    </location>
</feature>
<dbReference type="Proteomes" id="UP000253383">
    <property type="component" value="Unassembled WGS sequence"/>
</dbReference>
<keyword evidence="5" id="KW-1185">Reference proteome</keyword>
<protein>
    <submittedName>
        <fullName evidence="4">Sugar transferase</fullName>
    </submittedName>
</protein>